<proteinExistence type="predicted"/>
<protein>
    <submittedName>
        <fullName evidence="2">DNA-binding protein</fullName>
    </submittedName>
</protein>
<dbReference type="STRING" id="1424334.W822_20080"/>
<dbReference type="Proteomes" id="UP000018733">
    <property type="component" value="Unassembled WGS sequence"/>
</dbReference>
<dbReference type="PATRIC" id="fig|1424334.3.peg.4026"/>
<keyword evidence="2" id="KW-0238">DNA-binding</keyword>
<sequence length="107" mass="11618">MSLQHAPVQPMYQTKSVEQIIRSHLGNPATRDEVASAVGWKDPSSSSSRVLSGQQGIQLRDINQLISACGMVLVDPRYLNWLKYGAQIGANCWCERNNMAGACAGGQ</sequence>
<feature type="region of interest" description="Disordered" evidence="1">
    <location>
        <begin position="32"/>
        <end position="54"/>
    </location>
</feature>
<name>V8QL54_9BURK</name>
<dbReference type="HOGENOM" id="CLU_2271966_0_0_4"/>
<keyword evidence="3" id="KW-1185">Reference proteome</keyword>
<comment type="caution">
    <text evidence="2">The sequence shown here is derived from an EMBL/GenBank/DDBJ whole genome shotgun (WGS) entry which is preliminary data.</text>
</comment>
<dbReference type="GO" id="GO:0003677">
    <property type="term" value="F:DNA binding"/>
    <property type="evidence" value="ECO:0007669"/>
    <property type="project" value="UniProtKB-KW"/>
</dbReference>
<evidence type="ECO:0000313" key="2">
    <source>
        <dbReference type="EMBL" id="ETF00691.1"/>
    </source>
</evidence>
<gene>
    <name evidence="2" type="ORF">W822_20080</name>
</gene>
<dbReference type="AlphaFoldDB" id="V8QL54"/>
<accession>V8QL54</accession>
<dbReference type="EMBL" id="AYXT01000013">
    <property type="protein sequence ID" value="ETF00691.1"/>
    <property type="molecule type" value="Genomic_DNA"/>
</dbReference>
<evidence type="ECO:0000313" key="3">
    <source>
        <dbReference type="Proteomes" id="UP000018733"/>
    </source>
</evidence>
<organism evidence="2 3">
    <name type="scientific">Advenella kashmirensis W13003</name>
    <dbReference type="NCBI Taxonomy" id="1424334"/>
    <lineage>
        <taxon>Bacteria</taxon>
        <taxon>Pseudomonadati</taxon>
        <taxon>Pseudomonadota</taxon>
        <taxon>Betaproteobacteria</taxon>
        <taxon>Burkholderiales</taxon>
        <taxon>Alcaligenaceae</taxon>
    </lineage>
</organism>
<evidence type="ECO:0000256" key="1">
    <source>
        <dbReference type="SAM" id="MobiDB-lite"/>
    </source>
</evidence>
<reference evidence="2 3" key="1">
    <citation type="journal article" date="2014" name="Genome Announc.">
        <title>Draft Genome Sequence of Advenella kashmirensis Strain W13003, a Polycyclic Aromatic Hydrocarbon-Degrading Bacterium.</title>
        <authorList>
            <person name="Wang X."/>
            <person name="Jin D."/>
            <person name="Zhou L."/>
            <person name="Wu L."/>
            <person name="An W."/>
            <person name="Zhao L."/>
        </authorList>
    </citation>
    <scope>NUCLEOTIDE SEQUENCE [LARGE SCALE GENOMIC DNA]</scope>
    <source>
        <strain evidence="2 3">W13003</strain>
    </source>
</reference>
<dbReference type="eggNOG" id="ENOG50316HX">
    <property type="taxonomic scope" value="Bacteria"/>
</dbReference>